<reference evidence="4" key="1">
    <citation type="journal article" date="2018" name="Nat. Microbiol.">
        <title>Leveraging single-cell genomics to expand the fungal tree of life.</title>
        <authorList>
            <person name="Ahrendt S.R."/>
            <person name="Quandt C.A."/>
            <person name="Ciobanu D."/>
            <person name="Clum A."/>
            <person name="Salamov A."/>
            <person name="Andreopoulos B."/>
            <person name="Cheng J.F."/>
            <person name="Woyke T."/>
            <person name="Pelin A."/>
            <person name="Henrissat B."/>
            <person name="Reynolds N.K."/>
            <person name="Benny G.L."/>
            <person name="Smith M.E."/>
            <person name="James T.Y."/>
            <person name="Grigoriev I.V."/>
        </authorList>
    </citation>
    <scope>NUCLEOTIDE SEQUENCE [LARGE SCALE GENOMIC DNA]</scope>
    <source>
        <strain evidence="4">RSA 468</strain>
    </source>
</reference>
<accession>A0A4P9ZVQ2</accession>
<dbReference type="Proteomes" id="UP000268162">
    <property type="component" value="Unassembled WGS sequence"/>
</dbReference>
<sequence length="178" mass="20404">MRTIFMLMNLALLGGTLARPAGRQRGPIITLMDEPSFTPNAREETLPAYFEHDSSLLYDQPGESDSRSWYTVYDEPSSFDPSQVDPPTTAISNENDRVPTYTTLPPGTLSPIPPAYTFVTHPATGGVSREEPIRGLGQYPIRREPIDWRYKTHKWCQGAKRWMKSCFRRSSSYHYRHY</sequence>
<organism evidence="3 4">
    <name type="scientific">Dimargaris cristalligena</name>
    <dbReference type="NCBI Taxonomy" id="215637"/>
    <lineage>
        <taxon>Eukaryota</taxon>
        <taxon>Fungi</taxon>
        <taxon>Fungi incertae sedis</taxon>
        <taxon>Zoopagomycota</taxon>
        <taxon>Kickxellomycotina</taxon>
        <taxon>Dimargaritomycetes</taxon>
        <taxon>Dimargaritales</taxon>
        <taxon>Dimargaritaceae</taxon>
        <taxon>Dimargaris</taxon>
    </lineage>
</organism>
<dbReference type="EMBL" id="ML002456">
    <property type="protein sequence ID" value="RKP37716.1"/>
    <property type="molecule type" value="Genomic_DNA"/>
</dbReference>
<evidence type="ECO:0000313" key="3">
    <source>
        <dbReference type="EMBL" id="RKP37716.1"/>
    </source>
</evidence>
<protein>
    <submittedName>
        <fullName evidence="3">Uncharacterized protein</fullName>
    </submittedName>
</protein>
<keyword evidence="2" id="KW-0732">Signal</keyword>
<gene>
    <name evidence="3" type="ORF">BJ085DRAFT_35630</name>
</gene>
<feature type="chain" id="PRO_5020430406" evidence="2">
    <location>
        <begin position="19"/>
        <end position="178"/>
    </location>
</feature>
<dbReference type="AlphaFoldDB" id="A0A4P9ZVQ2"/>
<keyword evidence="4" id="KW-1185">Reference proteome</keyword>
<feature type="signal peptide" evidence="2">
    <location>
        <begin position="1"/>
        <end position="18"/>
    </location>
</feature>
<evidence type="ECO:0000256" key="1">
    <source>
        <dbReference type="SAM" id="MobiDB-lite"/>
    </source>
</evidence>
<name>A0A4P9ZVQ2_9FUNG</name>
<feature type="region of interest" description="Disordered" evidence="1">
    <location>
        <begin position="77"/>
        <end position="98"/>
    </location>
</feature>
<feature type="compositionally biased region" description="Polar residues" evidence="1">
    <location>
        <begin position="79"/>
        <end position="93"/>
    </location>
</feature>
<evidence type="ECO:0000313" key="4">
    <source>
        <dbReference type="Proteomes" id="UP000268162"/>
    </source>
</evidence>
<evidence type="ECO:0000256" key="2">
    <source>
        <dbReference type="SAM" id="SignalP"/>
    </source>
</evidence>
<proteinExistence type="predicted"/>